<gene>
    <name evidence="1" type="ORF">MNB_SUP05-SYMBIONT-5-1036</name>
</gene>
<name>A0A1W1E6J4_9ZZZZ</name>
<sequence>MIIAHNKEYETFVRLLDKSVLQLQRDAKKRPEYYLKRGGVNLEKDVYKFIKANAQNTSFKGKVELISGQRFPDIVAYINENKAYGLEVKTTKSNSWKSTGSSIFEGTRVENVQNIHLLFGKLSDPIEFKCRKYEACLYNVAITHSPRYLIDMNTKEHESIFSKIGIKYNKLRQLDNPFKPIKAFLRKDLKDGEDLWWVDSNENENIVELDIKLWRNLTPERQDELRILALSYFPILFSNNSKKYGQLATWLVSRFGIVNHALRDVFTAGGTITIKEIEFPRVFKHIDNNLDDIISNINKIQEDDIGYYWELDTPVNNKVEEWKKQCLKYCQHLEKDQFNIIKNLLK</sequence>
<protein>
    <submittedName>
        <fullName evidence="1">Uncharacterized protein</fullName>
    </submittedName>
</protein>
<reference evidence="1" key="1">
    <citation type="submission" date="2016-10" db="EMBL/GenBank/DDBJ databases">
        <authorList>
            <person name="de Groot N.N."/>
        </authorList>
    </citation>
    <scope>NUCLEOTIDE SEQUENCE</scope>
</reference>
<dbReference type="AlphaFoldDB" id="A0A1W1E6J4"/>
<accession>A0A1W1E6J4</accession>
<dbReference type="EMBL" id="FPHZ01000241">
    <property type="protein sequence ID" value="SFV89582.1"/>
    <property type="molecule type" value="Genomic_DNA"/>
</dbReference>
<evidence type="ECO:0000313" key="1">
    <source>
        <dbReference type="EMBL" id="SFV89582.1"/>
    </source>
</evidence>
<organism evidence="1">
    <name type="scientific">hydrothermal vent metagenome</name>
    <dbReference type="NCBI Taxonomy" id="652676"/>
    <lineage>
        <taxon>unclassified sequences</taxon>
        <taxon>metagenomes</taxon>
        <taxon>ecological metagenomes</taxon>
    </lineage>
</organism>
<proteinExistence type="predicted"/>